<dbReference type="AlphaFoldDB" id="A0A842HYG0"/>
<dbReference type="NCBIfam" id="TIGR03032">
    <property type="entry name" value="TIGR03032 family protein"/>
    <property type="match status" value="1"/>
</dbReference>
<keyword evidence="3" id="KW-1185">Reference proteome</keyword>
<dbReference type="InterPro" id="IPR017481">
    <property type="entry name" value="CHP03032"/>
</dbReference>
<dbReference type="RefSeq" id="WP_185799806.1">
    <property type="nucleotide sequence ID" value="NZ_JACJVJ010000001.1"/>
</dbReference>
<sequence>MAEDKKTELKIGASRHFTSWLGSHNLSIAISTYQANKLFLIGRKDDGAMSIFERTFQRPMGIAVSPDANTLVLATQYQIFRFDNVLPPGQKADDLYDRLYCPHNSWITGDLDIHDIGIDAEKTPSFVATRFSCIGEVSEGHSFRPLWQPPFISQLVAEDRCHLNGMATKNGKPAFATAASRSDTAEGWRDGRVSGGLLIDVETGAILLDGLSMPHSPRWHDGRLYLLNAGTGEFGWFDAEAGEFRPICFCPGYARGLSFHDGFAAIGISLPRENATFSGLPLEDGLRERDAEPRCGVLIVDIESGTIANWLRIEGIVTELFDVTFLPATACPSAIGFKSDEILHVISIDDGGTQRKADSVGRS</sequence>
<dbReference type="EMBL" id="JACJVJ010000001">
    <property type="protein sequence ID" value="MBC2776534.1"/>
    <property type="molecule type" value="Genomic_DNA"/>
</dbReference>
<organism evidence="2 3">
    <name type="scientific">Parasphingopyxis marina</name>
    <dbReference type="NCBI Taxonomy" id="2761622"/>
    <lineage>
        <taxon>Bacteria</taxon>
        <taxon>Pseudomonadati</taxon>
        <taxon>Pseudomonadota</taxon>
        <taxon>Alphaproteobacteria</taxon>
        <taxon>Sphingomonadales</taxon>
        <taxon>Sphingomonadaceae</taxon>
        <taxon>Parasphingopyxis</taxon>
    </lineage>
</organism>
<dbReference type="Pfam" id="PF16261">
    <property type="entry name" value="DUF4915"/>
    <property type="match status" value="1"/>
</dbReference>
<accession>A0A842HYG0</accession>
<reference evidence="2 3" key="1">
    <citation type="submission" date="2020-08" db="EMBL/GenBank/DDBJ databases">
        <title>Draft genome sequence of Parasphingopyxis sp. GrpM-11.</title>
        <authorList>
            <person name="Oh J."/>
            <person name="Roh D.-H."/>
        </authorList>
    </citation>
    <scope>NUCLEOTIDE SEQUENCE [LARGE SCALE GENOMIC DNA]</scope>
    <source>
        <strain evidence="2 3">GrpM-11</strain>
    </source>
</reference>
<dbReference type="Proteomes" id="UP000564378">
    <property type="component" value="Unassembled WGS sequence"/>
</dbReference>
<comment type="caution">
    <text evidence="2">The sequence shown here is derived from an EMBL/GenBank/DDBJ whole genome shotgun (WGS) entry which is preliminary data.</text>
</comment>
<name>A0A842HYG0_9SPHN</name>
<protein>
    <submittedName>
        <fullName evidence="2">TIGR03032 family protein</fullName>
    </submittedName>
</protein>
<evidence type="ECO:0000259" key="1">
    <source>
        <dbReference type="Pfam" id="PF16261"/>
    </source>
</evidence>
<evidence type="ECO:0000313" key="2">
    <source>
        <dbReference type="EMBL" id="MBC2776534.1"/>
    </source>
</evidence>
<proteinExistence type="predicted"/>
<dbReference type="SUPFAM" id="SSF63825">
    <property type="entry name" value="YWTD domain"/>
    <property type="match status" value="1"/>
</dbReference>
<gene>
    <name evidence="2" type="ORF">H6P80_02750</name>
</gene>
<evidence type="ECO:0000313" key="3">
    <source>
        <dbReference type="Proteomes" id="UP000564378"/>
    </source>
</evidence>
<feature type="domain" description="Conserved hypothetical protein CHP03032" evidence="1">
    <location>
        <begin position="16"/>
        <end position="334"/>
    </location>
</feature>